<name>A0ABS1HP97_9BACT</name>
<comment type="caution">
    <text evidence="2">The sequence shown here is derived from an EMBL/GenBank/DDBJ whole genome shotgun (WGS) entry which is preliminary data.</text>
</comment>
<evidence type="ECO:0000313" key="3">
    <source>
        <dbReference type="Proteomes" id="UP000605676"/>
    </source>
</evidence>
<proteinExistence type="predicted"/>
<gene>
    <name evidence="2" type="ORF">JIV24_18865</name>
</gene>
<accession>A0ABS1HP97</accession>
<feature type="chain" id="PRO_5046148554" description="Dihydroorotase" evidence="1">
    <location>
        <begin position="21"/>
        <end position="119"/>
    </location>
</feature>
<sequence length="119" mass="13114">MKKLVLLTLLVGLFTGISFAQGAGADVKEGDVFTIAKVENNQYQHIHFPKNNFIIKKGGVADYNTIVGEQVEVTSVKEKKNGKVVATIKLSSDHKFFMSHKYVTVDLNEAISSNELSQN</sequence>
<evidence type="ECO:0000313" key="2">
    <source>
        <dbReference type="EMBL" id="MBK3519416.1"/>
    </source>
</evidence>
<evidence type="ECO:0000256" key="1">
    <source>
        <dbReference type="SAM" id="SignalP"/>
    </source>
</evidence>
<organism evidence="2 3">
    <name type="scientific">Carboxylicivirga marina</name>
    <dbReference type="NCBI Taxonomy" id="2800988"/>
    <lineage>
        <taxon>Bacteria</taxon>
        <taxon>Pseudomonadati</taxon>
        <taxon>Bacteroidota</taxon>
        <taxon>Bacteroidia</taxon>
        <taxon>Marinilabiliales</taxon>
        <taxon>Marinilabiliaceae</taxon>
        <taxon>Carboxylicivirga</taxon>
    </lineage>
</organism>
<dbReference type="EMBL" id="JAENRR010000067">
    <property type="protein sequence ID" value="MBK3519416.1"/>
    <property type="molecule type" value="Genomic_DNA"/>
</dbReference>
<protein>
    <recommendedName>
        <fullName evidence="4">Dihydroorotase</fullName>
    </recommendedName>
</protein>
<evidence type="ECO:0008006" key="4">
    <source>
        <dbReference type="Google" id="ProtNLM"/>
    </source>
</evidence>
<dbReference type="Proteomes" id="UP000605676">
    <property type="component" value="Unassembled WGS sequence"/>
</dbReference>
<dbReference type="RefSeq" id="WP_200466635.1">
    <property type="nucleotide sequence ID" value="NZ_JAENRR010000067.1"/>
</dbReference>
<keyword evidence="1" id="KW-0732">Signal</keyword>
<feature type="signal peptide" evidence="1">
    <location>
        <begin position="1"/>
        <end position="20"/>
    </location>
</feature>
<keyword evidence="3" id="KW-1185">Reference proteome</keyword>
<reference evidence="2 3" key="1">
    <citation type="submission" date="2021-01" db="EMBL/GenBank/DDBJ databases">
        <title>Carboxyliciviraga sp.nov., isolated from coastal sediments.</title>
        <authorList>
            <person name="Lu D."/>
            <person name="Zhang T."/>
        </authorList>
    </citation>
    <scope>NUCLEOTIDE SEQUENCE [LARGE SCALE GENOMIC DNA]</scope>
    <source>
        <strain evidence="2 3">N1Y132</strain>
    </source>
</reference>